<dbReference type="PANTHER" id="PTHR46328">
    <property type="entry name" value="FAR-RED IMPAIRED RESPONSIVE (FAR1) FAMILY PROTEIN-RELATED"/>
    <property type="match status" value="1"/>
</dbReference>
<accession>A0A199UW98</accession>
<reference evidence="1 2" key="1">
    <citation type="journal article" date="2016" name="DNA Res.">
        <title>The draft genome of MD-2 pineapple using hybrid error correction of long reads.</title>
        <authorList>
            <person name="Redwan R.M."/>
            <person name="Saidin A."/>
            <person name="Kumar S.V."/>
        </authorList>
    </citation>
    <scope>NUCLEOTIDE SEQUENCE [LARGE SCALE GENOMIC DNA]</scope>
    <source>
        <strain evidence="2">cv. MD2</strain>
        <tissue evidence="1">Leaf</tissue>
    </source>
</reference>
<name>A0A199UW98_ANACO</name>
<gene>
    <name evidence="1" type="ORF">ACMD2_12042</name>
</gene>
<comment type="caution">
    <text evidence="1">The sequence shown here is derived from an EMBL/GenBank/DDBJ whole genome shotgun (WGS) entry which is preliminary data.</text>
</comment>
<evidence type="ECO:0008006" key="3">
    <source>
        <dbReference type="Google" id="ProtNLM"/>
    </source>
</evidence>
<evidence type="ECO:0000313" key="2">
    <source>
        <dbReference type="Proteomes" id="UP000092600"/>
    </source>
</evidence>
<dbReference type="EMBL" id="LSRQ01004666">
    <property type="protein sequence ID" value="OAY68905.1"/>
    <property type="molecule type" value="Genomic_DNA"/>
</dbReference>
<sequence>MVKDIFSEDLVTNNVVTSPVSVAESQDEIDDHEGSSQHEPFIGQLLQNEEEVKRFYNLYAYKIGFSIRKATHYKAKKKKR</sequence>
<organism evidence="1 2">
    <name type="scientific">Ananas comosus</name>
    <name type="common">Pineapple</name>
    <name type="synonym">Ananas ananas</name>
    <dbReference type="NCBI Taxonomy" id="4615"/>
    <lineage>
        <taxon>Eukaryota</taxon>
        <taxon>Viridiplantae</taxon>
        <taxon>Streptophyta</taxon>
        <taxon>Embryophyta</taxon>
        <taxon>Tracheophyta</taxon>
        <taxon>Spermatophyta</taxon>
        <taxon>Magnoliopsida</taxon>
        <taxon>Liliopsida</taxon>
        <taxon>Poales</taxon>
        <taxon>Bromeliaceae</taxon>
        <taxon>Bromelioideae</taxon>
        <taxon>Ananas</taxon>
    </lineage>
</organism>
<proteinExistence type="predicted"/>
<dbReference type="AlphaFoldDB" id="A0A199UW98"/>
<dbReference type="Proteomes" id="UP000092600">
    <property type="component" value="Unassembled WGS sequence"/>
</dbReference>
<protein>
    <recommendedName>
        <fullName evidence="3">Protein FAR1-RELATED SEQUENCE</fullName>
    </recommendedName>
</protein>
<evidence type="ECO:0000313" key="1">
    <source>
        <dbReference type="EMBL" id="OAY68905.1"/>
    </source>
</evidence>